<keyword evidence="3" id="KW-1185">Reference proteome</keyword>
<dbReference type="EMBL" id="CAJNIZ010042335">
    <property type="protein sequence ID" value="CAE7623616.1"/>
    <property type="molecule type" value="Genomic_DNA"/>
</dbReference>
<dbReference type="OrthoDB" id="10569301at2759"/>
<feature type="signal peptide" evidence="1">
    <location>
        <begin position="1"/>
        <end position="26"/>
    </location>
</feature>
<dbReference type="Proteomes" id="UP000649617">
    <property type="component" value="Unassembled WGS sequence"/>
</dbReference>
<dbReference type="AlphaFoldDB" id="A0A812V7N6"/>
<reference evidence="2" key="1">
    <citation type="submission" date="2021-02" db="EMBL/GenBank/DDBJ databases">
        <authorList>
            <person name="Dougan E. K."/>
            <person name="Rhodes N."/>
            <person name="Thang M."/>
            <person name="Chan C."/>
        </authorList>
    </citation>
    <scope>NUCLEOTIDE SEQUENCE</scope>
</reference>
<sequence>MCISGNGRKTGFTAVLVWVVLRQVVAKSQGSSHVSLATQVLSKDFWIASNVSQALEKGWAIQQDVEDASGSLLRRGGPVSAFRLCRLVLLAAVMTSIMAAWSTGQKQTQNKWQMEEHSLAESAYPWPTLPPYADVAAAGLTFTSVGSTMQLALLAHGLLACRRGTALISACHPRGGSNSAVVERRLEISSRRPFAMQVHRLGLQELAPTTFRRPNDMSKSLVAGLNSVARRTSTEEEPAEVLWFLKHSAAHGEPDGITCFEDARSLLAFWLAMPKTTRCSFVAQQAIRQPMRVAGGHVKVHAFVLALENGPSFLHRELLLTTTPTDDLAQASPPSILRGRSWVHYASVWPRLQHVLGRVLQHRCWRWSKAQPAKEGVQHQEARGKLLYNIFMVDAAIDQSAKPWLLDMYPMPDEQPFAEELVSANLWKDVTQDACRLLLKPFLGPVQSDNKVSSDAQVAATSRDAQSKQLEMGGFVSLSQCAT</sequence>
<comment type="caution">
    <text evidence="2">The sequence shown here is derived from an EMBL/GenBank/DDBJ whole genome shotgun (WGS) entry which is preliminary data.</text>
</comment>
<gene>
    <name evidence="2" type="ORF">SPIL2461_LOCUS16326</name>
</gene>
<evidence type="ECO:0000313" key="2">
    <source>
        <dbReference type="EMBL" id="CAE7623616.1"/>
    </source>
</evidence>
<feature type="chain" id="PRO_5032392890" evidence="1">
    <location>
        <begin position="27"/>
        <end position="483"/>
    </location>
</feature>
<name>A0A812V7N6_SYMPI</name>
<evidence type="ECO:0000313" key="3">
    <source>
        <dbReference type="Proteomes" id="UP000649617"/>
    </source>
</evidence>
<protein>
    <submittedName>
        <fullName evidence="2">Uncharacterized protein</fullName>
    </submittedName>
</protein>
<organism evidence="2 3">
    <name type="scientific">Symbiodinium pilosum</name>
    <name type="common">Dinoflagellate</name>
    <dbReference type="NCBI Taxonomy" id="2952"/>
    <lineage>
        <taxon>Eukaryota</taxon>
        <taxon>Sar</taxon>
        <taxon>Alveolata</taxon>
        <taxon>Dinophyceae</taxon>
        <taxon>Suessiales</taxon>
        <taxon>Symbiodiniaceae</taxon>
        <taxon>Symbiodinium</taxon>
    </lineage>
</organism>
<keyword evidence="1" id="KW-0732">Signal</keyword>
<evidence type="ECO:0000256" key="1">
    <source>
        <dbReference type="SAM" id="SignalP"/>
    </source>
</evidence>
<proteinExistence type="predicted"/>
<accession>A0A812V7N6</accession>